<evidence type="ECO:0000256" key="1">
    <source>
        <dbReference type="PIRNR" id="PIRNR006615"/>
    </source>
</evidence>
<evidence type="ECO:0000313" key="2">
    <source>
        <dbReference type="EMBL" id="MCM2438035.1"/>
    </source>
</evidence>
<dbReference type="Pfam" id="PF02074">
    <property type="entry name" value="Peptidase_M32"/>
    <property type="match status" value="1"/>
</dbReference>
<dbReference type="EC" id="3.4.17.19" evidence="1"/>
<evidence type="ECO:0000313" key="3">
    <source>
        <dbReference type="Proteomes" id="UP001057481"/>
    </source>
</evidence>
<accession>A0ABT0VK51</accession>
<comment type="similarity">
    <text evidence="1">Belongs to the peptidase M32 family.</text>
</comment>
<protein>
    <recommendedName>
        <fullName evidence="1">Metal-dependent carboxypeptidase</fullName>
        <ecNumber evidence="1">3.4.17.19</ecNumber>
    </recommendedName>
</protein>
<keyword evidence="1 2" id="KW-0121">Carboxypeptidase</keyword>
<name>A0ABT0VK51_9LACO</name>
<keyword evidence="1" id="KW-0378">Hydrolase</keyword>
<dbReference type="SUPFAM" id="SSF55486">
    <property type="entry name" value="Metalloproteases ('zincins'), catalytic domain"/>
    <property type="match status" value="1"/>
</dbReference>
<dbReference type="CDD" id="cd06460">
    <property type="entry name" value="M32_Taq"/>
    <property type="match status" value="1"/>
</dbReference>
<sequence>MVKYVEEDLLALLKEISLLEENQALLGWDALTGMPTDSSDFRAELLSYLGGKSFELMTGPKMTDMLNYFRQNPTILSKLGNQLVAHESKKVKLNTNIPNEDFMEYQRLTSKAQDAWAKARQNNDYAIYAPYLKKIIEYKKKFIKLWDPQNQAKTSYDVLLDQFEPGLTVAKLDVIFNEVKTGLQKIQNKLSYGQKPDDRIMHREVPIAQQRELALTLAQKLGYKLSKGRLDDTIHPFMTAMNRNDARITTRWATNDYQMAVLGVLHEAGHGLFEQNIAAKFDYTPFAKDMAMSIHESQSLFNEIIIGRSKSYWQNEFTTLNTVTNDTFADVSFNEWYRAWMTTKPTLIRTEADPLTYPLHIIIRYEIEKAIFNDDFNVKDLPALWNAKYQEYLGILPENDLVGILQDIHWAGGDFGYFPSYALGHLYAAQFYHTMQKTIDFDQVYASGDYQAIFDWRKEHVWQYGASKTPQEILKQATGEELNPQYWLELQDAIYTDVYQVVIN</sequence>
<organism evidence="2 3">
    <name type="scientific">Periweissella beninensis</name>
    <dbReference type="NCBI Taxonomy" id="504936"/>
    <lineage>
        <taxon>Bacteria</taxon>
        <taxon>Bacillati</taxon>
        <taxon>Bacillota</taxon>
        <taxon>Bacilli</taxon>
        <taxon>Lactobacillales</taxon>
        <taxon>Lactobacillaceae</taxon>
        <taxon>Periweissella</taxon>
    </lineage>
</organism>
<dbReference type="Proteomes" id="UP001057481">
    <property type="component" value="Unassembled WGS sequence"/>
</dbReference>
<dbReference type="PANTHER" id="PTHR34217:SF1">
    <property type="entry name" value="CARBOXYPEPTIDASE 1"/>
    <property type="match status" value="1"/>
</dbReference>
<dbReference type="GO" id="GO:0004180">
    <property type="term" value="F:carboxypeptidase activity"/>
    <property type="evidence" value="ECO:0007669"/>
    <property type="project" value="UniProtKB-KW"/>
</dbReference>
<keyword evidence="1" id="KW-0482">Metalloprotease</keyword>
<comment type="function">
    <text evidence="1">Broad specificity carboxypetidase that releases amino acids sequentially from the C-terminus, including neutral, aromatic, polar and basic residues.</text>
</comment>
<dbReference type="RefSeq" id="WP_205143940.1">
    <property type="nucleotide sequence ID" value="NZ_JAFBDN010000014.1"/>
</dbReference>
<dbReference type="PANTHER" id="PTHR34217">
    <property type="entry name" value="METAL-DEPENDENT CARBOXYPEPTIDASE"/>
    <property type="match status" value="1"/>
</dbReference>
<dbReference type="PRINTS" id="PR00998">
    <property type="entry name" value="CRBOXYPTASET"/>
</dbReference>
<reference evidence="2" key="1">
    <citation type="submission" date="2021-04" db="EMBL/GenBank/DDBJ databases">
        <title>Taxonomic assessment of Weissella genus.</title>
        <authorList>
            <person name="Fanelli F."/>
            <person name="Chieffi D."/>
            <person name="Dell'Aquila A."/>
            <person name="Gyu-Sung C."/>
            <person name="Franz C.M.A.P."/>
            <person name="Fusco V."/>
        </authorList>
    </citation>
    <scope>NUCLEOTIDE SEQUENCE</scope>
    <source>
        <strain evidence="2">LMG 25373</strain>
    </source>
</reference>
<dbReference type="PROSITE" id="PS52034">
    <property type="entry name" value="PEPTIDASE_M32"/>
    <property type="match status" value="1"/>
</dbReference>
<dbReference type="PIRSF" id="PIRSF006615">
    <property type="entry name" value="Zn_crbxpep_Taq"/>
    <property type="match status" value="1"/>
</dbReference>
<comment type="catalytic activity">
    <reaction evidence="1">
        <text>Release of a C-terminal amino acid with broad specificity, except for -Pro.</text>
        <dbReference type="EC" id="3.4.17.19"/>
    </reaction>
</comment>
<gene>
    <name evidence="2" type="ORF">KAK10_09000</name>
</gene>
<dbReference type="Gene3D" id="1.10.1370.30">
    <property type="match status" value="1"/>
</dbReference>
<dbReference type="EMBL" id="JAGMVS010000074">
    <property type="protein sequence ID" value="MCM2438035.1"/>
    <property type="molecule type" value="Genomic_DNA"/>
</dbReference>
<proteinExistence type="inferred from homology"/>
<dbReference type="InterPro" id="IPR001333">
    <property type="entry name" value="Peptidase_M32_Taq"/>
</dbReference>
<comment type="caution">
    <text evidence="2">The sequence shown here is derived from an EMBL/GenBank/DDBJ whole genome shotgun (WGS) entry which is preliminary data.</text>
</comment>
<keyword evidence="3" id="KW-1185">Reference proteome</keyword>
<keyword evidence="1" id="KW-0645">Protease</keyword>
<keyword evidence="1" id="KW-0479">Metal-binding</keyword>